<dbReference type="AlphaFoldDB" id="A0A6C0GZW7"/>
<accession>A0A6C0GZW7</accession>
<name>A0A6C0GZW7_9ZZZZ</name>
<dbReference type="EMBL" id="MN739831">
    <property type="protein sequence ID" value="QHT73670.1"/>
    <property type="molecule type" value="Genomic_DNA"/>
</dbReference>
<organism evidence="1">
    <name type="scientific">viral metagenome</name>
    <dbReference type="NCBI Taxonomy" id="1070528"/>
    <lineage>
        <taxon>unclassified sequences</taxon>
        <taxon>metagenomes</taxon>
        <taxon>organismal metagenomes</taxon>
    </lineage>
</organism>
<sequence length="270" mass="32691">MDYYQKYIKYKNKYISLKNNNSLQTGGYNHATVILITRQISYTILERLKKLLALNIRAYIMCDNKPIYSDKSLSKYILYYSNKKMAKLGWTGLYLPKTIHKITAWDKGTYFAYKLNLPYVWIIEDDVYWNNYDKIKELLEINNDADLISYPLHDSYIENPNWYHWKHSNQDEITLDKNKWSTSFNQITRLSNRLLKRIAELAILRKRLYFHEVMFITLCKINNYKIVYLSDLKLDLYINIRWDKPFTENQVKEYIEKNKNILLHPVKYNL</sequence>
<proteinExistence type="predicted"/>
<evidence type="ECO:0000313" key="1">
    <source>
        <dbReference type="EMBL" id="QHT73670.1"/>
    </source>
</evidence>
<reference evidence="1" key="1">
    <citation type="journal article" date="2020" name="Nature">
        <title>Giant virus diversity and host interactions through global metagenomics.</title>
        <authorList>
            <person name="Schulz F."/>
            <person name="Roux S."/>
            <person name="Paez-Espino D."/>
            <person name="Jungbluth S."/>
            <person name="Walsh D.A."/>
            <person name="Denef V.J."/>
            <person name="McMahon K.D."/>
            <person name="Konstantinidis K.T."/>
            <person name="Eloe-Fadrosh E.A."/>
            <person name="Kyrpides N.C."/>
            <person name="Woyke T."/>
        </authorList>
    </citation>
    <scope>NUCLEOTIDE SEQUENCE</scope>
    <source>
        <strain evidence="1">GVMAG-M-3300023179-4</strain>
    </source>
</reference>
<protein>
    <recommendedName>
        <fullName evidence="2">Glycosyltransferase</fullName>
    </recommendedName>
</protein>
<evidence type="ECO:0008006" key="2">
    <source>
        <dbReference type="Google" id="ProtNLM"/>
    </source>
</evidence>